<dbReference type="EMBL" id="QXTE01000160">
    <property type="protein sequence ID" value="TFK03330.1"/>
    <property type="molecule type" value="Genomic_DNA"/>
</dbReference>
<feature type="region of interest" description="Disordered" evidence="1">
    <location>
        <begin position="25"/>
        <end position="53"/>
    </location>
</feature>
<dbReference type="Proteomes" id="UP000297703">
    <property type="component" value="Unassembled WGS sequence"/>
</dbReference>
<dbReference type="AlphaFoldDB" id="A0A4D9E8S5"/>
<sequence>MEAPAPVRAAFPPLLRAQAARKVNVEGPDAAAQPPFAPVPGGGNSPLLRRPALPRGQGFSMNWFRCTPHTVNGEGMDGT</sequence>
<evidence type="ECO:0000313" key="2">
    <source>
        <dbReference type="EMBL" id="TFK03330.1"/>
    </source>
</evidence>
<reference evidence="2 3" key="2">
    <citation type="submission" date="2019-04" db="EMBL/GenBank/DDBJ databases">
        <title>The genome sequence of big-headed turtle.</title>
        <authorList>
            <person name="Gong S."/>
        </authorList>
    </citation>
    <scope>NUCLEOTIDE SEQUENCE [LARGE SCALE GENOMIC DNA]</scope>
    <source>
        <strain evidence="2">DO16091913</strain>
        <tissue evidence="2">Muscle</tissue>
    </source>
</reference>
<evidence type="ECO:0000256" key="1">
    <source>
        <dbReference type="SAM" id="MobiDB-lite"/>
    </source>
</evidence>
<gene>
    <name evidence="2" type="ORF">DR999_PMT14284</name>
</gene>
<keyword evidence="3" id="KW-1185">Reference proteome</keyword>
<evidence type="ECO:0000313" key="3">
    <source>
        <dbReference type="Proteomes" id="UP000297703"/>
    </source>
</evidence>
<reference evidence="2 3" key="1">
    <citation type="submission" date="2019-04" db="EMBL/GenBank/DDBJ databases">
        <title>Draft genome of the big-headed turtle Platysternon megacephalum.</title>
        <authorList>
            <person name="Gong S."/>
        </authorList>
    </citation>
    <scope>NUCLEOTIDE SEQUENCE [LARGE SCALE GENOMIC DNA]</scope>
    <source>
        <strain evidence="2">DO16091913</strain>
        <tissue evidence="2">Muscle</tissue>
    </source>
</reference>
<organism evidence="2 3">
    <name type="scientific">Platysternon megacephalum</name>
    <name type="common">big-headed turtle</name>
    <dbReference type="NCBI Taxonomy" id="55544"/>
    <lineage>
        <taxon>Eukaryota</taxon>
        <taxon>Metazoa</taxon>
        <taxon>Chordata</taxon>
        <taxon>Craniata</taxon>
        <taxon>Vertebrata</taxon>
        <taxon>Euteleostomi</taxon>
        <taxon>Archelosauria</taxon>
        <taxon>Testudinata</taxon>
        <taxon>Testudines</taxon>
        <taxon>Cryptodira</taxon>
        <taxon>Durocryptodira</taxon>
        <taxon>Testudinoidea</taxon>
        <taxon>Platysternidae</taxon>
        <taxon>Platysternon</taxon>
    </lineage>
</organism>
<accession>A0A4D9E8S5</accession>
<name>A0A4D9E8S5_9SAUR</name>
<protein>
    <submittedName>
        <fullName evidence="2">Brain protein I3</fullName>
    </submittedName>
</protein>
<proteinExistence type="predicted"/>
<comment type="caution">
    <text evidence="2">The sequence shown here is derived from an EMBL/GenBank/DDBJ whole genome shotgun (WGS) entry which is preliminary data.</text>
</comment>